<sequence length="275" mass="31510">MAPSLPPQYEIRVLGPEHEEWARAICIYTNIFHSVLWPVVYPENKTHRAYQTFQHSHYLIKHQIDSGKSLGIFDKEYQYKRPESAATGGKLYWNLNDENATESELAEQMDFPLVSIAMAYDGIDELDMAQINPLIEALPLFGTVYHALEERDPRDPKSWKPTARGQVLMRNATNTVQSYSGHGLMRLLAEEMMRRSAAEGYRGIQIESISEAVQKVWSKPPAPFKGTIISQIHTTTYEEKDEEGEFCIRCDRRMCTFPRFGSTSGLPIEEINFTN</sequence>
<reference evidence="1" key="2">
    <citation type="journal article" date="2023" name="IMA Fungus">
        <title>Comparative genomic study of the Penicillium genus elucidates a diverse pangenome and 15 lateral gene transfer events.</title>
        <authorList>
            <person name="Petersen C."/>
            <person name="Sorensen T."/>
            <person name="Nielsen M.R."/>
            <person name="Sondergaard T.E."/>
            <person name="Sorensen J.L."/>
            <person name="Fitzpatrick D.A."/>
            <person name="Frisvad J.C."/>
            <person name="Nielsen K.L."/>
        </authorList>
    </citation>
    <scope>NUCLEOTIDE SEQUENCE</scope>
    <source>
        <strain evidence="1">IBT 16849</strain>
    </source>
</reference>
<protein>
    <submittedName>
        <fullName evidence="1">Uncharacterized protein</fullName>
    </submittedName>
</protein>
<keyword evidence="2" id="KW-1185">Reference proteome</keyword>
<evidence type="ECO:0000313" key="1">
    <source>
        <dbReference type="EMBL" id="KAJ5189862.1"/>
    </source>
</evidence>
<dbReference type="EMBL" id="JAPQKP010000005">
    <property type="protein sequence ID" value="KAJ5189862.1"/>
    <property type="molecule type" value="Genomic_DNA"/>
</dbReference>
<name>A0A9W9M7B5_9EURO</name>
<accession>A0A9W9M7B5</accession>
<comment type="caution">
    <text evidence="1">The sequence shown here is derived from an EMBL/GenBank/DDBJ whole genome shotgun (WGS) entry which is preliminary data.</text>
</comment>
<reference evidence="1" key="1">
    <citation type="submission" date="2022-11" db="EMBL/GenBank/DDBJ databases">
        <authorList>
            <person name="Petersen C."/>
        </authorList>
    </citation>
    <scope>NUCLEOTIDE SEQUENCE</scope>
    <source>
        <strain evidence="1">IBT 16849</strain>
    </source>
</reference>
<gene>
    <name evidence="1" type="ORF">N7472_008876</name>
</gene>
<evidence type="ECO:0000313" key="2">
    <source>
        <dbReference type="Proteomes" id="UP001150879"/>
    </source>
</evidence>
<organism evidence="1 2">
    <name type="scientific">Penicillium cf. griseofulvum</name>
    <dbReference type="NCBI Taxonomy" id="2972120"/>
    <lineage>
        <taxon>Eukaryota</taxon>
        <taxon>Fungi</taxon>
        <taxon>Dikarya</taxon>
        <taxon>Ascomycota</taxon>
        <taxon>Pezizomycotina</taxon>
        <taxon>Eurotiomycetes</taxon>
        <taxon>Eurotiomycetidae</taxon>
        <taxon>Eurotiales</taxon>
        <taxon>Aspergillaceae</taxon>
        <taxon>Penicillium</taxon>
    </lineage>
</organism>
<dbReference type="Proteomes" id="UP001150879">
    <property type="component" value="Unassembled WGS sequence"/>
</dbReference>
<proteinExistence type="predicted"/>
<dbReference type="AlphaFoldDB" id="A0A9W9M7B5"/>